<keyword evidence="1" id="KW-1133">Transmembrane helix</keyword>
<reference evidence="3" key="1">
    <citation type="submission" date="2022-11" db="UniProtKB">
        <authorList>
            <consortium name="WormBaseParasite"/>
        </authorList>
    </citation>
    <scope>IDENTIFICATION</scope>
</reference>
<feature type="transmembrane region" description="Helical" evidence="1">
    <location>
        <begin position="33"/>
        <end position="53"/>
    </location>
</feature>
<keyword evidence="1" id="KW-0472">Membrane</keyword>
<keyword evidence="1" id="KW-0812">Transmembrane</keyword>
<name>A0A915CZN7_9BILA</name>
<dbReference type="AlphaFoldDB" id="A0A915CZN7"/>
<organism evidence="2 3">
    <name type="scientific">Ditylenchus dipsaci</name>
    <dbReference type="NCBI Taxonomy" id="166011"/>
    <lineage>
        <taxon>Eukaryota</taxon>
        <taxon>Metazoa</taxon>
        <taxon>Ecdysozoa</taxon>
        <taxon>Nematoda</taxon>
        <taxon>Chromadorea</taxon>
        <taxon>Rhabditida</taxon>
        <taxon>Tylenchina</taxon>
        <taxon>Tylenchomorpha</taxon>
        <taxon>Sphaerularioidea</taxon>
        <taxon>Anguinidae</taxon>
        <taxon>Anguininae</taxon>
        <taxon>Ditylenchus</taxon>
    </lineage>
</organism>
<protein>
    <submittedName>
        <fullName evidence="3">Uncharacterized protein</fullName>
    </submittedName>
</protein>
<evidence type="ECO:0000313" key="3">
    <source>
        <dbReference type="WBParaSite" id="jg13993"/>
    </source>
</evidence>
<evidence type="ECO:0000313" key="2">
    <source>
        <dbReference type="Proteomes" id="UP000887574"/>
    </source>
</evidence>
<evidence type="ECO:0000256" key="1">
    <source>
        <dbReference type="SAM" id="Phobius"/>
    </source>
</evidence>
<proteinExistence type="predicted"/>
<dbReference type="WBParaSite" id="jg13993">
    <property type="protein sequence ID" value="jg13993"/>
    <property type="gene ID" value="jg13993"/>
</dbReference>
<dbReference type="Proteomes" id="UP000887574">
    <property type="component" value="Unplaced"/>
</dbReference>
<accession>A0A915CZN7</accession>
<keyword evidence="2" id="KW-1185">Reference proteome</keyword>
<sequence>MNGRFPASQICLPGIMATSSAQLIAECEWSTKLVQILTTFLLAFCFFVLPLFWSNAIFNQINHSSTMSLYHSSALRLDKCGGTWDPWTQLTSI</sequence>